<dbReference type="Proteomes" id="UP001150062">
    <property type="component" value="Unassembled WGS sequence"/>
</dbReference>
<sequence>MGNYSQFERNLPKNKLYKYPKNDENNNRERRVNYQNNDYQQFSREDHRSFDYDNNNHYPKFEDEDNHNNIYFSYREMHPSLYQKEISPDNRGGDLQKKPRTLILDCQELQLLQVKRKINKDH</sequence>
<evidence type="ECO:0000256" key="1">
    <source>
        <dbReference type="SAM" id="MobiDB-lite"/>
    </source>
</evidence>
<protein>
    <submittedName>
        <fullName evidence="2">Uncharacterized protein</fullName>
    </submittedName>
</protein>
<gene>
    <name evidence="2" type="ORF">M0813_10242</name>
</gene>
<accession>A0ABQ8X608</accession>
<proteinExistence type="predicted"/>
<evidence type="ECO:0000313" key="2">
    <source>
        <dbReference type="EMBL" id="KAJ6227088.1"/>
    </source>
</evidence>
<keyword evidence="3" id="KW-1185">Reference proteome</keyword>
<organism evidence="2 3">
    <name type="scientific">Anaeramoeba flamelloides</name>
    <dbReference type="NCBI Taxonomy" id="1746091"/>
    <lineage>
        <taxon>Eukaryota</taxon>
        <taxon>Metamonada</taxon>
        <taxon>Anaeramoebidae</taxon>
        <taxon>Anaeramoeba</taxon>
    </lineage>
</organism>
<dbReference type="EMBL" id="JAOAOG010000338">
    <property type="protein sequence ID" value="KAJ6227088.1"/>
    <property type="molecule type" value="Genomic_DNA"/>
</dbReference>
<comment type="caution">
    <text evidence="2">The sequence shown here is derived from an EMBL/GenBank/DDBJ whole genome shotgun (WGS) entry which is preliminary data.</text>
</comment>
<reference evidence="2" key="1">
    <citation type="submission" date="2022-08" db="EMBL/GenBank/DDBJ databases">
        <title>Novel sulfate-reducing endosymbionts in the free-living metamonad Anaeramoeba.</title>
        <authorList>
            <person name="Jerlstrom-Hultqvist J."/>
            <person name="Cepicka I."/>
            <person name="Gallot-Lavallee L."/>
            <person name="Salas-Leiva D."/>
            <person name="Curtis B.A."/>
            <person name="Zahonova K."/>
            <person name="Pipaliya S."/>
            <person name="Dacks J."/>
            <person name="Roger A.J."/>
        </authorList>
    </citation>
    <scope>NUCLEOTIDE SEQUENCE</scope>
    <source>
        <strain evidence="2">Schooner1</strain>
    </source>
</reference>
<name>A0ABQ8X608_9EUKA</name>
<feature type="compositionally biased region" description="Basic and acidic residues" evidence="1">
    <location>
        <begin position="20"/>
        <end position="32"/>
    </location>
</feature>
<evidence type="ECO:0000313" key="3">
    <source>
        <dbReference type="Proteomes" id="UP001150062"/>
    </source>
</evidence>
<feature type="region of interest" description="Disordered" evidence="1">
    <location>
        <begin position="1"/>
        <end position="65"/>
    </location>
</feature>